<dbReference type="SUPFAM" id="SSF53807">
    <property type="entry name" value="Helical backbone' metal receptor"/>
    <property type="match status" value="1"/>
</dbReference>
<proteinExistence type="inferred from homology"/>
<evidence type="ECO:0000256" key="2">
    <source>
        <dbReference type="ARBA" id="ARBA00008814"/>
    </source>
</evidence>
<comment type="caution">
    <text evidence="8">The sequence shown here is derived from an EMBL/GenBank/DDBJ whole genome shotgun (WGS) entry which is preliminary data.</text>
</comment>
<evidence type="ECO:0000256" key="5">
    <source>
        <dbReference type="SAM" id="MobiDB-lite"/>
    </source>
</evidence>
<evidence type="ECO:0000256" key="6">
    <source>
        <dbReference type="SAM" id="SignalP"/>
    </source>
</evidence>
<feature type="compositionally biased region" description="Low complexity" evidence="5">
    <location>
        <begin position="35"/>
        <end position="58"/>
    </location>
</feature>
<evidence type="ECO:0000256" key="1">
    <source>
        <dbReference type="ARBA" id="ARBA00004196"/>
    </source>
</evidence>
<feature type="chain" id="PRO_5039365777" description="Fe/B12 periplasmic-binding domain-containing protein" evidence="6">
    <location>
        <begin position="25"/>
        <end position="345"/>
    </location>
</feature>
<feature type="signal peptide" evidence="6">
    <location>
        <begin position="1"/>
        <end position="24"/>
    </location>
</feature>
<dbReference type="PANTHER" id="PTHR30532">
    <property type="entry name" value="IRON III DICITRATE-BINDING PERIPLASMIC PROTEIN"/>
    <property type="match status" value="1"/>
</dbReference>
<dbReference type="PROSITE" id="PS50983">
    <property type="entry name" value="FE_B12_PBP"/>
    <property type="match status" value="1"/>
</dbReference>
<dbReference type="Proteomes" id="UP000250369">
    <property type="component" value="Unassembled WGS sequence"/>
</dbReference>
<dbReference type="InterPro" id="IPR002491">
    <property type="entry name" value="ABC_transptr_periplasmic_BD"/>
</dbReference>
<feature type="domain" description="Fe/B12 periplasmic-binding" evidence="7">
    <location>
        <begin position="81"/>
        <end position="343"/>
    </location>
</feature>
<gene>
    <name evidence="8" type="ORF">DQG23_29975</name>
</gene>
<accession>A0A329M8X5</accession>
<protein>
    <recommendedName>
        <fullName evidence="7">Fe/B12 periplasmic-binding domain-containing protein</fullName>
    </recommendedName>
</protein>
<evidence type="ECO:0000313" key="8">
    <source>
        <dbReference type="EMBL" id="RAV15606.1"/>
    </source>
</evidence>
<dbReference type="GO" id="GO:1901678">
    <property type="term" value="P:iron coordination entity transport"/>
    <property type="evidence" value="ECO:0007669"/>
    <property type="project" value="UniProtKB-ARBA"/>
</dbReference>
<dbReference type="PANTHER" id="PTHR30532:SF29">
    <property type="entry name" value="FE(3+) DICITRATE-BINDING PERIPLASMIC PROTEIN"/>
    <property type="match status" value="1"/>
</dbReference>
<dbReference type="RefSeq" id="WP_113034724.1">
    <property type="nucleotide sequence ID" value="NZ_QMFB01000023.1"/>
</dbReference>
<evidence type="ECO:0000256" key="3">
    <source>
        <dbReference type="ARBA" id="ARBA00022448"/>
    </source>
</evidence>
<dbReference type="Gene3D" id="3.40.50.1980">
    <property type="entry name" value="Nitrogenase molybdenum iron protein domain"/>
    <property type="match status" value="2"/>
</dbReference>
<evidence type="ECO:0000256" key="4">
    <source>
        <dbReference type="ARBA" id="ARBA00022729"/>
    </source>
</evidence>
<reference evidence="8 9" key="1">
    <citation type="journal article" date="2009" name="Int. J. Syst. Evol. Microbiol.">
        <title>Paenibacillus contaminans sp. nov., isolated from a contaminated laboratory plate.</title>
        <authorList>
            <person name="Chou J.H."/>
            <person name="Lee J.H."/>
            <person name="Lin M.C."/>
            <person name="Chang P.S."/>
            <person name="Arun A.B."/>
            <person name="Young C.C."/>
            <person name="Chen W.M."/>
        </authorList>
    </citation>
    <scope>NUCLEOTIDE SEQUENCE [LARGE SCALE GENOMIC DNA]</scope>
    <source>
        <strain evidence="8 9">CKOBP-6</strain>
    </source>
</reference>
<dbReference type="AlphaFoldDB" id="A0A329M8X5"/>
<evidence type="ECO:0000259" key="7">
    <source>
        <dbReference type="PROSITE" id="PS50983"/>
    </source>
</evidence>
<name>A0A329M8X5_9BACL</name>
<comment type="subcellular location">
    <subcellularLocation>
        <location evidence="1">Cell envelope</location>
    </subcellularLocation>
</comment>
<dbReference type="GO" id="GO:0030288">
    <property type="term" value="C:outer membrane-bounded periplasmic space"/>
    <property type="evidence" value="ECO:0007669"/>
    <property type="project" value="TreeGrafter"/>
</dbReference>
<sequence length="345" mass="37039">MHSIRKPSVVAVLLILFAAAFLSACGSKTASEGGSSPAASNNTAANTPASASSAPSAKPEAEKATRIVSTVNGDVEIPAKPKHIVALYYHHILLALGEKPVGANLTWWGGSPFLKELESGMKDVGGPPSLEAVAALEPDLIIMNSNNTEDYNQFAKIAPSVLIPYDGNRNVYDDTKLIAEMLGKAEMANQVSADFEKKAAEARTKLKSVLDGGVKAAIIRIDNKGGQFSVFGDNYGRGGWSIYKGLQIQYPAKVKEAVIDSGKQIVQELSLEQMLEFVKDADYLFVSNEGSGLETVKDSAVWNSIPAVKAGRVIELDKKYFYFDPISISAQLDLITDLFLKLQVK</sequence>
<keyword evidence="9" id="KW-1185">Reference proteome</keyword>
<dbReference type="OrthoDB" id="2241086at2"/>
<dbReference type="Pfam" id="PF01497">
    <property type="entry name" value="Peripla_BP_2"/>
    <property type="match status" value="1"/>
</dbReference>
<feature type="region of interest" description="Disordered" evidence="5">
    <location>
        <begin position="32"/>
        <end position="65"/>
    </location>
</feature>
<keyword evidence="3" id="KW-0813">Transport</keyword>
<comment type="similarity">
    <text evidence="2">Belongs to the bacterial solute-binding protein 8 family.</text>
</comment>
<organism evidence="8 9">
    <name type="scientific">Paenibacillus contaminans</name>
    <dbReference type="NCBI Taxonomy" id="450362"/>
    <lineage>
        <taxon>Bacteria</taxon>
        <taxon>Bacillati</taxon>
        <taxon>Bacillota</taxon>
        <taxon>Bacilli</taxon>
        <taxon>Bacillales</taxon>
        <taxon>Paenibacillaceae</taxon>
        <taxon>Paenibacillus</taxon>
    </lineage>
</organism>
<evidence type="ECO:0000313" key="9">
    <source>
        <dbReference type="Proteomes" id="UP000250369"/>
    </source>
</evidence>
<dbReference type="EMBL" id="QMFB01000023">
    <property type="protein sequence ID" value="RAV15606.1"/>
    <property type="molecule type" value="Genomic_DNA"/>
</dbReference>
<keyword evidence="4 6" id="KW-0732">Signal</keyword>
<dbReference type="InterPro" id="IPR051313">
    <property type="entry name" value="Bact_iron-sidero_bind"/>
</dbReference>
<dbReference type="PROSITE" id="PS51257">
    <property type="entry name" value="PROKAR_LIPOPROTEIN"/>
    <property type="match status" value="1"/>
</dbReference>